<comment type="catalytic activity">
    <reaction evidence="17">
        <text>[GlcNAc-(1-&gt;4)-Mur2Ac(oyl-L-Ala-gamma-D-Glu-L-Lys-D-Ala-D-Ala)](n)-di-trans,octa-cis-undecaprenyl diphosphate + beta-D-GlcNAc-(1-&gt;4)-Mur2Ac(oyl-L-Ala-gamma-D-Glu-L-Lys-D-Ala-D-Ala)-di-trans,octa-cis-undecaprenyl diphosphate = [GlcNAc-(1-&gt;4)-Mur2Ac(oyl-L-Ala-gamma-D-Glu-L-Lys-D-Ala-D-Ala)](n+1)-di-trans,octa-cis-undecaprenyl diphosphate + di-trans,octa-cis-undecaprenyl diphosphate + H(+)</text>
        <dbReference type="Rhea" id="RHEA:23708"/>
        <dbReference type="Rhea" id="RHEA-COMP:9602"/>
        <dbReference type="Rhea" id="RHEA-COMP:9603"/>
        <dbReference type="ChEBI" id="CHEBI:15378"/>
        <dbReference type="ChEBI" id="CHEBI:58405"/>
        <dbReference type="ChEBI" id="CHEBI:60033"/>
        <dbReference type="ChEBI" id="CHEBI:78435"/>
        <dbReference type="EC" id="2.4.99.28"/>
    </reaction>
</comment>
<dbReference type="InterPro" id="IPR001460">
    <property type="entry name" value="PCN-bd_Tpept"/>
</dbReference>
<protein>
    <submittedName>
        <fullName evidence="21">Bifunctional family GT51 b-glycosyltransferase/PBP transpeptidase, candidate murein polymerase, glycosyltransferase family 51 protein</fullName>
        <ecNumber evidence="21">2.4.2.-</ecNumber>
    </submittedName>
</protein>
<dbReference type="RefSeq" id="WP_011586480.1">
    <property type="nucleotide sequence ID" value="NC_008255.1"/>
</dbReference>
<accession>A0A6N4SVV6</accession>
<dbReference type="InterPro" id="IPR050396">
    <property type="entry name" value="Glycosyltr_51/Transpeptidase"/>
</dbReference>
<evidence type="ECO:0000256" key="11">
    <source>
        <dbReference type="ARBA" id="ARBA00022960"/>
    </source>
</evidence>
<keyword evidence="7" id="KW-0645">Protease</keyword>
<dbReference type="InterPro" id="IPR012338">
    <property type="entry name" value="Beta-lactam/transpept-like"/>
</dbReference>
<organism evidence="21 22">
    <name type="scientific">Cytophaga hutchinsonii (strain ATCC 33406 / DSM 1761 / CIP 103989 / NBRC 15051 / NCIMB 9469 / D465)</name>
    <dbReference type="NCBI Taxonomy" id="269798"/>
    <lineage>
        <taxon>Bacteria</taxon>
        <taxon>Pseudomonadati</taxon>
        <taxon>Bacteroidota</taxon>
        <taxon>Cytophagia</taxon>
        <taxon>Cytophagales</taxon>
        <taxon>Cytophagaceae</taxon>
        <taxon>Cytophaga</taxon>
    </lineage>
</organism>
<evidence type="ECO:0000313" key="22">
    <source>
        <dbReference type="Proteomes" id="UP000001822"/>
    </source>
</evidence>
<dbReference type="GO" id="GO:0008955">
    <property type="term" value="F:peptidoglycan glycosyltransferase activity"/>
    <property type="evidence" value="ECO:0007669"/>
    <property type="project" value="UniProtKB-EC"/>
</dbReference>
<name>A0A6N4SVV6_CYTH3</name>
<keyword evidence="10" id="KW-0378">Hydrolase</keyword>
<evidence type="ECO:0000256" key="13">
    <source>
        <dbReference type="ARBA" id="ARBA00023136"/>
    </source>
</evidence>
<feature type="transmembrane region" description="Helical" evidence="18">
    <location>
        <begin position="7"/>
        <end position="28"/>
    </location>
</feature>
<keyword evidence="12" id="KW-0573">Peptidoglycan synthesis</keyword>
<evidence type="ECO:0000259" key="19">
    <source>
        <dbReference type="Pfam" id="PF00905"/>
    </source>
</evidence>
<comment type="pathway">
    <text evidence="2">Cell wall biogenesis; peptidoglycan biosynthesis.</text>
</comment>
<evidence type="ECO:0000256" key="9">
    <source>
        <dbReference type="ARBA" id="ARBA00022679"/>
    </source>
</evidence>
<keyword evidence="18" id="KW-0812">Transmembrane</keyword>
<evidence type="ECO:0000313" key="21">
    <source>
        <dbReference type="EMBL" id="ABG60371.1"/>
    </source>
</evidence>
<evidence type="ECO:0000256" key="14">
    <source>
        <dbReference type="ARBA" id="ARBA00023268"/>
    </source>
</evidence>
<evidence type="ECO:0000256" key="12">
    <source>
        <dbReference type="ARBA" id="ARBA00022984"/>
    </source>
</evidence>
<dbReference type="KEGG" id="chu:CHU_3131"/>
<dbReference type="PANTHER" id="PTHR32282:SF11">
    <property type="entry name" value="PENICILLIN-BINDING PROTEIN 1B"/>
    <property type="match status" value="1"/>
</dbReference>
<keyword evidence="9 21" id="KW-0808">Transferase</keyword>
<evidence type="ECO:0000256" key="4">
    <source>
        <dbReference type="ARBA" id="ARBA00007739"/>
    </source>
</evidence>
<dbReference type="Gene3D" id="1.10.3810.10">
    <property type="entry name" value="Biosynthetic peptidoglycan transglycosylase-like"/>
    <property type="match status" value="1"/>
</dbReference>
<dbReference type="InterPro" id="IPR001264">
    <property type="entry name" value="Glyco_trans_51"/>
</dbReference>
<evidence type="ECO:0000256" key="10">
    <source>
        <dbReference type="ARBA" id="ARBA00022801"/>
    </source>
</evidence>
<dbReference type="Gene3D" id="3.40.710.10">
    <property type="entry name" value="DD-peptidase/beta-lactamase superfamily"/>
    <property type="match status" value="2"/>
</dbReference>
<dbReference type="GO" id="GO:0006508">
    <property type="term" value="P:proteolysis"/>
    <property type="evidence" value="ECO:0007669"/>
    <property type="project" value="UniProtKB-KW"/>
</dbReference>
<evidence type="ECO:0000256" key="8">
    <source>
        <dbReference type="ARBA" id="ARBA00022676"/>
    </source>
</evidence>
<keyword evidence="8 21" id="KW-0328">Glycosyltransferase</keyword>
<dbReference type="InterPro" id="IPR023346">
    <property type="entry name" value="Lysozyme-like_dom_sf"/>
</dbReference>
<evidence type="ECO:0000256" key="18">
    <source>
        <dbReference type="SAM" id="Phobius"/>
    </source>
</evidence>
<dbReference type="Pfam" id="PF00905">
    <property type="entry name" value="Transpeptidase"/>
    <property type="match status" value="1"/>
</dbReference>
<evidence type="ECO:0000256" key="7">
    <source>
        <dbReference type="ARBA" id="ARBA00022670"/>
    </source>
</evidence>
<keyword evidence="13 18" id="KW-0472">Membrane</keyword>
<comment type="similarity">
    <text evidence="3">In the C-terminal section; belongs to the transpeptidase family.</text>
</comment>
<dbReference type="GO" id="GO:0009252">
    <property type="term" value="P:peptidoglycan biosynthetic process"/>
    <property type="evidence" value="ECO:0007669"/>
    <property type="project" value="UniProtKB-KW"/>
</dbReference>
<evidence type="ECO:0000256" key="5">
    <source>
        <dbReference type="ARBA" id="ARBA00022475"/>
    </source>
</evidence>
<dbReference type="GO" id="GO:0071555">
    <property type="term" value="P:cell wall organization"/>
    <property type="evidence" value="ECO:0007669"/>
    <property type="project" value="UniProtKB-KW"/>
</dbReference>
<dbReference type="GO" id="GO:0008360">
    <property type="term" value="P:regulation of cell shape"/>
    <property type="evidence" value="ECO:0007669"/>
    <property type="project" value="UniProtKB-KW"/>
</dbReference>
<evidence type="ECO:0000256" key="2">
    <source>
        <dbReference type="ARBA" id="ARBA00004752"/>
    </source>
</evidence>
<evidence type="ECO:0000256" key="6">
    <source>
        <dbReference type="ARBA" id="ARBA00022645"/>
    </source>
</evidence>
<dbReference type="PANTHER" id="PTHR32282">
    <property type="entry name" value="BINDING PROTEIN TRANSPEPTIDASE, PUTATIVE-RELATED"/>
    <property type="match status" value="1"/>
</dbReference>
<evidence type="ECO:0000256" key="1">
    <source>
        <dbReference type="ARBA" id="ARBA00004236"/>
    </source>
</evidence>
<dbReference type="Pfam" id="PF00912">
    <property type="entry name" value="Transgly"/>
    <property type="match status" value="1"/>
</dbReference>
<dbReference type="GO" id="GO:0009002">
    <property type="term" value="F:serine-type D-Ala-D-Ala carboxypeptidase activity"/>
    <property type="evidence" value="ECO:0007669"/>
    <property type="project" value="UniProtKB-EC"/>
</dbReference>
<dbReference type="SUPFAM" id="SSF56601">
    <property type="entry name" value="beta-lactamase/transpeptidase-like"/>
    <property type="match status" value="1"/>
</dbReference>
<dbReference type="EMBL" id="CP000383">
    <property type="protein sequence ID" value="ABG60371.1"/>
    <property type="molecule type" value="Genomic_DNA"/>
</dbReference>
<comment type="subcellular location">
    <subcellularLocation>
        <location evidence="1">Cell membrane</location>
    </subcellularLocation>
</comment>
<dbReference type="GO" id="GO:0005886">
    <property type="term" value="C:plasma membrane"/>
    <property type="evidence" value="ECO:0007669"/>
    <property type="project" value="UniProtKB-SubCell"/>
</dbReference>
<feature type="domain" description="Glycosyl transferase family 51" evidence="20">
    <location>
        <begin position="64"/>
        <end position="247"/>
    </location>
</feature>
<dbReference type="InterPro" id="IPR036950">
    <property type="entry name" value="PBP_transglycosylase"/>
</dbReference>
<feature type="domain" description="Penicillin-binding protein transpeptidase" evidence="19">
    <location>
        <begin position="423"/>
        <end position="667"/>
    </location>
</feature>
<keyword evidence="15" id="KW-0961">Cell wall biogenesis/degradation</keyword>
<comment type="catalytic activity">
    <reaction evidence="16">
        <text>Preferential cleavage: (Ac)2-L-Lys-D-Ala-|-D-Ala. Also transpeptidation of peptidyl-alanyl moieties that are N-acyl substituents of D-alanine.</text>
        <dbReference type="EC" id="3.4.16.4"/>
    </reaction>
</comment>
<keyword evidence="11" id="KW-0133">Cell shape</keyword>
<evidence type="ECO:0000256" key="17">
    <source>
        <dbReference type="ARBA" id="ARBA00049902"/>
    </source>
</evidence>
<dbReference type="GO" id="GO:0030288">
    <property type="term" value="C:outer membrane-bounded periplasmic space"/>
    <property type="evidence" value="ECO:0007669"/>
    <property type="project" value="TreeGrafter"/>
</dbReference>
<gene>
    <name evidence="21" type="primary">ponA</name>
    <name evidence="21" type="ordered locus">CHU_3131</name>
</gene>
<evidence type="ECO:0000256" key="15">
    <source>
        <dbReference type="ARBA" id="ARBA00023316"/>
    </source>
</evidence>
<keyword evidence="5" id="KW-1003">Cell membrane</keyword>
<dbReference type="AlphaFoldDB" id="A0A6N4SVV6"/>
<dbReference type="Proteomes" id="UP000001822">
    <property type="component" value="Chromosome"/>
</dbReference>
<dbReference type="EC" id="2.4.2.-" evidence="21"/>
<sequence>MNTYTRYVTIIWTLFIGGLYTIFLWSVLIRFNYLGAFGEMPDLVKLENPKNELASEVYSSDGVLLGKYFRENRSPVTYAEISPNVINALITTEDIRFREHAGIDLKGVFAIFYYMVKGDQRGSSTITQQLAKNLFKTRGIKDKGLLGYIPGFNILIAKVKEWELAITLEKMYTKNEILALYLNTVDFGSNSFGIKVAAKTFFQTRQDSLTIPQAAMLIGLLKAPTSYSPILNPENSFKRRNTVLQLMYENGIIDQTQFNSYKKQPIKLNYEVENHTDGLAPYFRTMVSKYLQEWCKKNDKDLYGGGLKIYTTIDSRMQVHAEAAVAEHMKVLQRRFNKHWEGEKPWRYQNKTEIPNFIENIAKKTERYKALEDKYGKDHDSVMIAYKTPIPMTVFSWSGDIDTLMSPYDSIVYYKHFLHTGFMTMDPYSGFIKTWVGGINYKHFQYDHVQQSQRQPGSSFKPFVYATAIAKGVSPCTLVPDLPITFKYKEDGKEIVWTPRNADWVYSGDSLNLRQGMARSINTIAARVTKMVGVQPVIDMAHNLGIESELRPVPSVCLGSSDVNVFEMVGAYSTFLNKGVWTEPTFIERIEDNSGNVIYEAIPKRRDALTEEVAAVMVHMLKGGTEEGGGTSQALFQYDIFKGNEMGGKTGTSSNYSDGWFMGISTKLVGGVWVGGEDRSIHFRTSATGEGSKTALPIFGLFMEKVYADNSLDIKMGRFKMPAKLSININCPRRASRVVVDSLAISEEEDQLPEAEIKE</sequence>
<proteinExistence type="inferred from homology"/>
<dbReference type="GO" id="GO:0008658">
    <property type="term" value="F:penicillin binding"/>
    <property type="evidence" value="ECO:0007669"/>
    <property type="project" value="InterPro"/>
</dbReference>
<keyword evidence="6" id="KW-0121">Carboxypeptidase</keyword>
<keyword evidence="22" id="KW-1185">Reference proteome</keyword>
<evidence type="ECO:0000259" key="20">
    <source>
        <dbReference type="Pfam" id="PF00912"/>
    </source>
</evidence>
<evidence type="ECO:0000256" key="3">
    <source>
        <dbReference type="ARBA" id="ARBA00007090"/>
    </source>
</evidence>
<dbReference type="SUPFAM" id="SSF53955">
    <property type="entry name" value="Lysozyme-like"/>
    <property type="match status" value="1"/>
</dbReference>
<comment type="similarity">
    <text evidence="4">In the N-terminal section; belongs to the glycosyltransferase 51 family.</text>
</comment>
<keyword evidence="18" id="KW-1133">Transmembrane helix</keyword>
<reference evidence="21 22" key="1">
    <citation type="journal article" date="2007" name="Appl. Environ. Microbiol.">
        <title>Genome sequence of the cellulolytic gliding bacterium Cytophaga hutchinsonii.</title>
        <authorList>
            <person name="Xie G."/>
            <person name="Bruce D.C."/>
            <person name="Challacombe J.F."/>
            <person name="Chertkov O."/>
            <person name="Detter J.C."/>
            <person name="Gilna P."/>
            <person name="Han C.S."/>
            <person name="Lucas S."/>
            <person name="Misra M."/>
            <person name="Myers G.L."/>
            <person name="Richardson P."/>
            <person name="Tapia R."/>
            <person name="Thayer N."/>
            <person name="Thompson L.S."/>
            <person name="Brettin T.S."/>
            <person name="Henrissat B."/>
            <person name="Wilson D.B."/>
            <person name="McBride M.J."/>
        </authorList>
    </citation>
    <scope>NUCLEOTIDE SEQUENCE [LARGE SCALE GENOMIC DNA]</scope>
    <source>
        <strain evidence="22">ATCC 33406 / DSM 1761 / CIP 103989 / NBRC 15051 / NCIMB 9469 / D465</strain>
    </source>
</reference>
<evidence type="ECO:0000256" key="16">
    <source>
        <dbReference type="ARBA" id="ARBA00034000"/>
    </source>
</evidence>
<keyword evidence="14" id="KW-0511">Multifunctional enzyme</keyword>